<dbReference type="KEGG" id="pgr:PGTG_15268"/>
<evidence type="ECO:0000313" key="3">
    <source>
        <dbReference type="Proteomes" id="UP000008783"/>
    </source>
</evidence>
<evidence type="ECO:0000313" key="2">
    <source>
        <dbReference type="EMBL" id="EFP89426.2"/>
    </source>
</evidence>
<sequence length="251" mass="28008">MALASDSTQFLLHRVDVAADGLPAYHPNATKPIFRKFKEKGLSMAIEILETHGIRQFVLKLYIDTLLGQCSKATLPIGHVNLTRTLETLGHEDYGQKVIRTAYKEHPKGPLFLITFGTAKCNGSLIVSRWQGILKNVEDLDRLKRTLDPILGYGMKLHPPANQLINSSNQKSRAPSSSATATPIVHTSPTDPSSTLPHKIEILRKSQSMSSLDHLQPHEFHELMKRVNRSHSFDKAIEIVKAHKGHHVIQS</sequence>
<gene>
    <name evidence="2" type="ORF">PGTG_15268</name>
</gene>
<accession>E3KYN0</accession>
<dbReference type="OrthoDB" id="10496600at2759"/>
<dbReference type="AlphaFoldDB" id="E3KYN0"/>
<dbReference type="EMBL" id="DS178322">
    <property type="protein sequence ID" value="EFP89426.2"/>
    <property type="molecule type" value="Genomic_DNA"/>
</dbReference>
<feature type="compositionally biased region" description="Low complexity" evidence="1">
    <location>
        <begin position="174"/>
        <end position="183"/>
    </location>
</feature>
<keyword evidence="3" id="KW-1185">Reference proteome</keyword>
<dbReference type="HOGENOM" id="CLU_096898_0_0_1"/>
<reference key="1">
    <citation type="submission" date="2007-01" db="EMBL/GenBank/DDBJ databases">
        <title>The Genome Sequence of Puccinia graminis f. sp. tritici Strain CRL 75-36-700-3.</title>
        <authorList>
            <consortium name="The Broad Institute Genome Sequencing Platform"/>
            <person name="Birren B."/>
            <person name="Lander E."/>
            <person name="Galagan J."/>
            <person name="Nusbaum C."/>
            <person name="Devon K."/>
            <person name="Cuomo C."/>
            <person name="Jaffe D."/>
            <person name="Butler J."/>
            <person name="Alvarez P."/>
            <person name="Gnerre S."/>
            <person name="Grabherr M."/>
            <person name="Mauceli E."/>
            <person name="Brockman W."/>
            <person name="Young S."/>
            <person name="LaButti K."/>
            <person name="Sykes S."/>
            <person name="DeCaprio D."/>
            <person name="Crawford M."/>
            <person name="Koehrsen M."/>
            <person name="Engels R."/>
            <person name="Montgomery P."/>
            <person name="Pearson M."/>
            <person name="Howarth C."/>
            <person name="Larson L."/>
            <person name="White J."/>
            <person name="Zeng Q."/>
            <person name="Kodira C."/>
            <person name="Yandava C."/>
            <person name="Alvarado L."/>
            <person name="O'Leary S."/>
            <person name="Szabo L."/>
            <person name="Dean R."/>
            <person name="Schein J."/>
        </authorList>
    </citation>
    <scope>NUCLEOTIDE SEQUENCE</scope>
    <source>
        <strain>CRL 75-36-700-3</strain>
    </source>
</reference>
<feature type="compositionally biased region" description="Polar residues" evidence="1">
    <location>
        <begin position="185"/>
        <end position="196"/>
    </location>
</feature>
<dbReference type="InParanoid" id="E3KYN0"/>
<name>E3KYN0_PUCGT</name>
<feature type="region of interest" description="Disordered" evidence="1">
    <location>
        <begin position="164"/>
        <end position="196"/>
    </location>
</feature>
<evidence type="ECO:0000256" key="1">
    <source>
        <dbReference type="SAM" id="MobiDB-lite"/>
    </source>
</evidence>
<dbReference type="Proteomes" id="UP000008783">
    <property type="component" value="Unassembled WGS sequence"/>
</dbReference>
<proteinExistence type="predicted"/>
<dbReference type="RefSeq" id="XP_003333845.2">
    <property type="nucleotide sequence ID" value="XM_003333797.2"/>
</dbReference>
<dbReference type="GeneID" id="10547313"/>
<feature type="compositionally biased region" description="Polar residues" evidence="1">
    <location>
        <begin position="164"/>
        <end position="173"/>
    </location>
</feature>
<dbReference type="VEuPathDB" id="FungiDB:PGTG_15268"/>
<protein>
    <submittedName>
        <fullName evidence="2">Uncharacterized protein</fullName>
    </submittedName>
</protein>
<organism evidence="2 3">
    <name type="scientific">Puccinia graminis f. sp. tritici (strain CRL 75-36-700-3 / race SCCL)</name>
    <name type="common">Black stem rust fungus</name>
    <dbReference type="NCBI Taxonomy" id="418459"/>
    <lineage>
        <taxon>Eukaryota</taxon>
        <taxon>Fungi</taxon>
        <taxon>Dikarya</taxon>
        <taxon>Basidiomycota</taxon>
        <taxon>Pucciniomycotina</taxon>
        <taxon>Pucciniomycetes</taxon>
        <taxon>Pucciniales</taxon>
        <taxon>Pucciniaceae</taxon>
        <taxon>Puccinia</taxon>
    </lineage>
</organism>
<reference evidence="3" key="2">
    <citation type="journal article" date="2011" name="Proc. Natl. Acad. Sci. U.S.A.">
        <title>Obligate biotrophy features unraveled by the genomic analysis of rust fungi.</title>
        <authorList>
            <person name="Duplessis S."/>
            <person name="Cuomo C.A."/>
            <person name="Lin Y.-C."/>
            <person name="Aerts A."/>
            <person name="Tisserant E."/>
            <person name="Veneault-Fourrey C."/>
            <person name="Joly D.L."/>
            <person name="Hacquard S."/>
            <person name="Amselem J."/>
            <person name="Cantarel B.L."/>
            <person name="Chiu R."/>
            <person name="Coutinho P.M."/>
            <person name="Feau N."/>
            <person name="Field M."/>
            <person name="Frey P."/>
            <person name="Gelhaye E."/>
            <person name="Goldberg J."/>
            <person name="Grabherr M.G."/>
            <person name="Kodira C.D."/>
            <person name="Kohler A."/>
            <person name="Kuees U."/>
            <person name="Lindquist E.A."/>
            <person name="Lucas S.M."/>
            <person name="Mago R."/>
            <person name="Mauceli E."/>
            <person name="Morin E."/>
            <person name="Murat C."/>
            <person name="Pangilinan J.L."/>
            <person name="Park R."/>
            <person name="Pearson M."/>
            <person name="Quesneville H."/>
            <person name="Rouhier N."/>
            <person name="Sakthikumar S."/>
            <person name="Salamov A.A."/>
            <person name="Schmutz J."/>
            <person name="Selles B."/>
            <person name="Shapiro H."/>
            <person name="Tanguay P."/>
            <person name="Tuskan G.A."/>
            <person name="Henrissat B."/>
            <person name="Van de Peer Y."/>
            <person name="Rouze P."/>
            <person name="Ellis J.G."/>
            <person name="Dodds P.N."/>
            <person name="Schein J.E."/>
            <person name="Zhong S."/>
            <person name="Hamelin R.C."/>
            <person name="Grigoriev I.V."/>
            <person name="Szabo L.J."/>
            <person name="Martin F."/>
        </authorList>
    </citation>
    <scope>NUCLEOTIDE SEQUENCE [LARGE SCALE GENOMIC DNA]</scope>
    <source>
        <strain evidence="3">CRL 75-36-700-3 / race SCCL</strain>
    </source>
</reference>